<dbReference type="EMBL" id="JXJN01013348">
    <property type="status" value="NOT_ANNOTATED_CDS"/>
    <property type="molecule type" value="Genomic_DNA"/>
</dbReference>
<proteinExistence type="predicted"/>
<dbReference type="VEuPathDB" id="VectorBase:GPPI028207"/>
<keyword evidence="2" id="KW-1185">Reference proteome</keyword>
<dbReference type="EnsemblMetazoa" id="GPPI028207-RA">
    <property type="protein sequence ID" value="GPPI028207-PA"/>
    <property type="gene ID" value="GPPI028207"/>
</dbReference>
<organism evidence="1 2">
    <name type="scientific">Glossina palpalis gambiensis</name>
    <dbReference type="NCBI Taxonomy" id="67801"/>
    <lineage>
        <taxon>Eukaryota</taxon>
        <taxon>Metazoa</taxon>
        <taxon>Ecdysozoa</taxon>
        <taxon>Arthropoda</taxon>
        <taxon>Hexapoda</taxon>
        <taxon>Insecta</taxon>
        <taxon>Pterygota</taxon>
        <taxon>Neoptera</taxon>
        <taxon>Endopterygota</taxon>
        <taxon>Diptera</taxon>
        <taxon>Brachycera</taxon>
        <taxon>Muscomorpha</taxon>
        <taxon>Hippoboscoidea</taxon>
        <taxon>Glossinidae</taxon>
        <taxon>Glossina</taxon>
    </lineage>
</organism>
<accession>A0A1B0BFA8</accession>
<dbReference type="Proteomes" id="UP000092460">
    <property type="component" value="Unassembled WGS sequence"/>
</dbReference>
<evidence type="ECO:0000313" key="1">
    <source>
        <dbReference type="EnsemblMetazoa" id="GPPI028207-PA"/>
    </source>
</evidence>
<name>A0A1B0BFA8_9MUSC</name>
<protein>
    <submittedName>
        <fullName evidence="1">Uncharacterized protein</fullName>
    </submittedName>
</protein>
<evidence type="ECO:0000313" key="2">
    <source>
        <dbReference type="Proteomes" id="UP000092460"/>
    </source>
</evidence>
<dbReference type="AlphaFoldDB" id="A0A1B0BFA8"/>
<sequence length="87" mass="10768">MEKRFHHLIRRLLRLLSNQPKAFQLSPRLRILPMLRWSGKKRQKSKVRLRNKGLLFSRRLKQHNQEKQTFFNVRVKQKELYTNKCLE</sequence>
<reference evidence="2" key="1">
    <citation type="submission" date="2015-01" db="EMBL/GenBank/DDBJ databases">
        <authorList>
            <person name="Aksoy S."/>
            <person name="Warren W."/>
            <person name="Wilson R.K."/>
        </authorList>
    </citation>
    <scope>NUCLEOTIDE SEQUENCE [LARGE SCALE GENOMIC DNA]</scope>
    <source>
        <strain evidence="2">IAEA</strain>
    </source>
</reference>
<reference evidence="1" key="2">
    <citation type="submission" date="2020-05" db="UniProtKB">
        <authorList>
            <consortium name="EnsemblMetazoa"/>
        </authorList>
    </citation>
    <scope>IDENTIFICATION</scope>
    <source>
        <strain evidence="1">IAEA</strain>
    </source>
</reference>